<organism evidence="1 2">
    <name type="scientific">Candidatus Methanofastidiosum methylothiophilum</name>
    <dbReference type="NCBI Taxonomy" id="1705564"/>
    <lineage>
        <taxon>Archaea</taxon>
        <taxon>Methanobacteriati</taxon>
        <taxon>Methanobacteriota</taxon>
        <taxon>Stenosarchaea group</taxon>
        <taxon>Candidatus Methanofastidiosia</taxon>
        <taxon>Candidatus Methanofastidiosales</taxon>
        <taxon>Candidatus Methanofastidiosaceae</taxon>
        <taxon>Candidatus Methanofastidiosum</taxon>
    </lineage>
</organism>
<comment type="caution">
    <text evidence="1">The sequence shown here is derived from an EMBL/GenBank/DDBJ whole genome shotgun (WGS) entry which is preliminary data.</text>
</comment>
<evidence type="ECO:0000313" key="1">
    <source>
        <dbReference type="EMBL" id="KYC45251.1"/>
    </source>
</evidence>
<protein>
    <submittedName>
        <fullName evidence="1">Uncharacterized protein</fullName>
    </submittedName>
</protein>
<dbReference type="AlphaFoldDB" id="A0A150IJQ5"/>
<dbReference type="EMBL" id="LNGD01000246">
    <property type="protein sequence ID" value="KYC45251.1"/>
    <property type="molecule type" value="Genomic_DNA"/>
</dbReference>
<sequence>MSLIDRNGPHTCINCDNLIQKMDDKQIGICSIAASTKTMFKKYDQKCDERSSLTGDLWIYIDGEDWG</sequence>
<accession>A0A150IJQ5</accession>
<dbReference type="Proteomes" id="UP000075578">
    <property type="component" value="Unassembled WGS sequence"/>
</dbReference>
<proteinExistence type="predicted"/>
<evidence type="ECO:0000313" key="2">
    <source>
        <dbReference type="Proteomes" id="UP000075578"/>
    </source>
</evidence>
<reference evidence="1 2" key="1">
    <citation type="journal article" date="2016" name="ISME J.">
        <title>Chasing the elusive Euryarchaeota class WSA2: genomes reveal a uniquely fastidious methyl-reducing methanogen.</title>
        <authorList>
            <person name="Nobu M.K."/>
            <person name="Narihiro T."/>
            <person name="Kuroda K."/>
            <person name="Mei R."/>
            <person name="Liu W.T."/>
        </authorList>
    </citation>
    <scope>NUCLEOTIDE SEQUENCE [LARGE SCALE GENOMIC DNA]</scope>
    <source>
        <strain evidence="1">U1lsi0528_Bin089</strain>
    </source>
</reference>
<name>A0A150IJQ5_9EURY</name>
<gene>
    <name evidence="1" type="ORF">AMQ74_01907</name>
</gene>